<organism evidence="1">
    <name type="scientific">bioreactor metagenome</name>
    <dbReference type="NCBI Taxonomy" id="1076179"/>
    <lineage>
        <taxon>unclassified sequences</taxon>
        <taxon>metagenomes</taxon>
        <taxon>ecological metagenomes</taxon>
    </lineage>
</organism>
<protein>
    <submittedName>
        <fullName evidence="1">Uncharacterized protein</fullName>
    </submittedName>
</protein>
<gene>
    <name evidence="1" type="ORF">SDC9_150325</name>
</gene>
<accession>A0A645EPA4</accession>
<name>A0A645EPA4_9ZZZZ</name>
<dbReference type="EMBL" id="VSSQ01049035">
    <property type="protein sequence ID" value="MPN03102.1"/>
    <property type="molecule type" value="Genomic_DNA"/>
</dbReference>
<comment type="caution">
    <text evidence="1">The sequence shown here is derived from an EMBL/GenBank/DDBJ whole genome shotgun (WGS) entry which is preliminary data.</text>
</comment>
<evidence type="ECO:0000313" key="1">
    <source>
        <dbReference type="EMBL" id="MPN03102.1"/>
    </source>
</evidence>
<reference evidence="1" key="1">
    <citation type="submission" date="2019-08" db="EMBL/GenBank/DDBJ databases">
        <authorList>
            <person name="Kucharzyk K."/>
            <person name="Murdoch R.W."/>
            <person name="Higgins S."/>
            <person name="Loffler F."/>
        </authorList>
    </citation>
    <scope>NUCLEOTIDE SEQUENCE</scope>
</reference>
<proteinExistence type="predicted"/>
<dbReference type="AlphaFoldDB" id="A0A645EPA4"/>
<sequence length="116" mass="11674">MGWRLRQASCDGGNGFAAEVVDAEVGDAGRGVAVFGLGIGPVKRQADEVEPGARTQTAYIAAAQPAGLLDFPGFHGEPTVTFGFGGVGPGVEAGVVVAFEWMLAAHGRGAGNAECD</sequence>